<evidence type="ECO:0000256" key="1">
    <source>
        <dbReference type="SAM" id="MobiDB-lite"/>
    </source>
</evidence>
<dbReference type="HOGENOM" id="CLU_612597_0_0_1"/>
<dbReference type="InParanoid" id="A0A067PLI7"/>
<dbReference type="OrthoDB" id="2576311at2759"/>
<feature type="region of interest" description="Disordered" evidence="1">
    <location>
        <begin position="385"/>
        <end position="447"/>
    </location>
</feature>
<evidence type="ECO:0000313" key="4">
    <source>
        <dbReference type="Proteomes" id="UP000027265"/>
    </source>
</evidence>
<evidence type="ECO:0000313" key="3">
    <source>
        <dbReference type="EMBL" id="KDQ55674.1"/>
    </source>
</evidence>
<organism evidence="3 4">
    <name type="scientific">Jaapia argillacea MUCL 33604</name>
    <dbReference type="NCBI Taxonomy" id="933084"/>
    <lineage>
        <taxon>Eukaryota</taxon>
        <taxon>Fungi</taxon>
        <taxon>Dikarya</taxon>
        <taxon>Basidiomycota</taxon>
        <taxon>Agaricomycotina</taxon>
        <taxon>Agaricomycetes</taxon>
        <taxon>Agaricomycetidae</taxon>
        <taxon>Jaapiales</taxon>
        <taxon>Jaapiaceae</taxon>
        <taxon>Jaapia</taxon>
    </lineage>
</organism>
<keyword evidence="2" id="KW-0812">Transmembrane</keyword>
<dbReference type="Proteomes" id="UP000027265">
    <property type="component" value="Unassembled WGS sequence"/>
</dbReference>
<name>A0A067PLI7_9AGAM</name>
<dbReference type="EMBL" id="KL197724">
    <property type="protein sequence ID" value="KDQ55674.1"/>
    <property type="molecule type" value="Genomic_DNA"/>
</dbReference>
<accession>A0A067PLI7</accession>
<keyword evidence="4" id="KW-1185">Reference proteome</keyword>
<feature type="compositionally biased region" description="Polar residues" evidence="1">
    <location>
        <begin position="201"/>
        <end position="219"/>
    </location>
</feature>
<evidence type="ECO:0000256" key="2">
    <source>
        <dbReference type="SAM" id="Phobius"/>
    </source>
</evidence>
<feature type="region of interest" description="Disordered" evidence="1">
    <location>
        <begin position="286"/>
        <end position="367"/>
    </location>
</feature>
<feature type="compositionally biased region" description="Pro residues" evidence="1">
    <location>
        <begin position="292"/>
        <end position="309"/>
    </location>
</feature>
<proteinExistence type="predicted"/>
<keyword evidence="2" id="KW-1133">Transmembrane helix</keyword>
<reference evidence="4" key="1">
    <citation type="journal article" date="2014" name="Proc. Natl. Acad. Sci. U.S.A.">
        <title>Extensive sampling of basidiomycete genomes demonstrates inadequacy of the white-rot/brown-rot paradigm for wood decay fungi.</title>
        <authorList>
            <person name="Riley R."/>
            <person name="Salamov A.A."/>
            <person name="Brown D.W."/>
            <person name="Nagy L.G."/>
            <person name="Floudas D."/>
            <person name="Held B.W."/>
            <person name="Levasseur A."/>
            <person name="Lombard V."/>
            <person name="Morin E."/>
            <person name="Otillar R."/>
            <person name="Lindquist E.A."/>
            <person name="Sun H."/>
            <person name="LaButti K.M."/>
            <person name="Schmutz J."/>
            <person name="Jabbour D."/>
            <person name="Luo H."/>
            <person name="Baker S.E."/>
            <person name="Pisabarro A.G."/>
            <person name="Walton J.D."/>
            <person name="Blanchette R.A."/>
            <person name="Henrissat B."/>
            <person name="Martin F."/>
            <person name="Cullen D."/>
            <person name="Hibbett D.S."/>
            <person name="Grigoriev I.V."/>
        </authorList>
    </citation>
    <scope>NUCLEOTIDE SEQUENCE [LARGE SCALE GENOMIC DNA]</scope>
    <source>
        <strain evidence="4">MUCL 33604</strain>
    </source>
</reference>
<feature type="region of interest" description="Disordered" evidence="1">
    <location>
        <begin position="201"/>
        <end position="222"/>
    </location>
</feature>
<keyword evidence="2" id="KW-0472">Membrane</keyword>
<feature type="compositionally biased region" description="Polar residues" evidence="1">
    <location>
        <begin position="389"/>
        <end position="419"/>
    </location>
</feature>
<feature type="transmembrane region" description="Helical" evidence="2">
    <location>
        <begin position="63"/>
        <end position="84"/>
    </location>
</feature>
<dbReference type="AlphaFoldDB" id="A0A067PLI7"/>
<protein>
    <submittedName>
        <fullName evidence="3">Uncharacterized protein</fullName>
    </submittedName>
</protein>
<gene>
    <name evidence="3" type="ORF">JAAARDRAFT_195506</name>
</gene>
<sequence length="447" mass="48687">MPQFPSWSSGCGSTQITFNDYPLHQFTQGISIPTWAYINLTPNNTFDVDAALTKSRGWTTAQIVTPIIVGTVLIVIFSLFLYWYHRSHKTKIRRKRTRSSISGTVQTKSPSFFTNLFSSTSKTKAGPQHYRLESWTLGELGELEEEQTAMMSRTSSSDAKKPGQEAFGLGMVNGPGRYSPYPVVSLPPRQGFRIDDTDLSTQYPSRSSTMDAQPSSTGAVDTHDLAREAVIREEQEGQEGSGDDERSVLLISRVPGVDFSISDATSIRSSKSLGVEIVPPSPTRLVDILNLPPTPPTPSHPPLHIPPHSPSTTYTPLSITPPTQPPQAGPSSPSRGSLHVLTPSSPSRTYTPLPPPSPTEFLARPSRSDPSLLIPAAVRAAGYNPYQHHPQQSTHTLNVGHTPRTTTGSGSQWTRTGSFETMDRYPGQTPTPPGELADAGMKDWDES</sequence>